<keyword evidence="6" id="KW-0934">Plastid</keyword>
<organism evidence="6">
    <name type="scientific">Trebouxiophyceae sp. MX-AZ01</name>
    <dbReference type="NCBI Taxonomy" id="1208065"/>
    <lineage>
        <taxon>Eukaryota</taxon>
        <taxon>Viridiplantae</taxon>
        <taxon>Chlorophyta</taxon>
        <taxon>core chlorophytes</taxon>
        <taxon>Trebouxiophyceae</taxon>
    </lineage>
</organism>
<gene>
    <name evidence="4 6" type="primary">rpl32</name>
</gene>
<dbReference type="InterPro" id="IPR011332">
    <property type="entry name" value="Ribosomal_zn-bd"/>
</dbReference>
<evidence type="ECO:0000313" key="6">
    <source>
        <dbReference type="EMBL" id="AFQ93807.1"/>
    </source>
</evidence>
<dbReference type="EMBL" id="JX402620">
    <property type="protein sequence ID" value="AFQ93807.1"/>
    <property type="molecule type" value="Genomic_DNA"/>
</dbReference>
<dbReference type="InterPro" id="IPR002677">
    <property type="entry name" value="Ribosomal_bL32"/>
</dbReference>
<evidence type="ECO:0000256" key="3">
    <source>
        <dbReference type="ARBA" id="ARBA00023274"/>
    </source>
</evidence>
<reference evidence="6" key="1">
    <citation type="journal article" date="2012" name="Eukaryot. Cell">
        <title>Complete Mitochondrial and Plastid Genomes of the Green Microalga Trebouxiophyceae sp. Strain MX-AZ01 Isolated from a Highly Acidic Geothermal Lake.</title>
        <authorList>
            <person name="Servin-Garciduenas L.E."/>
            <person name="Martinez-Romero E."/>
        </authorList>
    </citation>
    <scope>NUCLEOTIDE SEQUENCE</scope>
    <source>
        <strain evidence="6">MX-AZ01</strain>
    </source>
</reference>
<keyword evidence="6" id="KW-0150">Chloroplast</keyword>
<dbReference type="RefSeq" id="YP_006666452.1">
    <property type="nucleotide sequence ID" value="NC_018569.1"/>
</dbReference>
<dbReference type="Gene3D" id="1.20.5.640">
    <property type="entry name" value="Single helix bin"/>
    <property type="match status" value="1"/>
</dbReference>
<dbReference type="Pfam" id="PF01783">
    <property type="entry name" value="Ribosomal_L32p"/>
    <property type="match status" value="1"/>
</dbReference>
<evidence type="ECO:0000256" key="1">
    <source>
        <dbReference type="ARBA" id="ARBA00008560"/>
    </source>
</evidence>
<dbReference type="AlphaFoldDB" id="J7KDN0"/>
<protein>
    <recommendedName>
        <fullName evidence="4">Large ribosomal subunit protein bL32c</fullName>
    </recommendedName>
</protein>
<geneLocation type="chloroplast" evidence="6"/>
<name>J7KDN0_9CHLO</name>
<sequence length="62" mass="7124">MAVPKKRTSKSRRNNRRALWRGKASLQAKRSFSLAVSILRRRLSQKQDARLDDPMLEGSSRG</sequence>
<evidence type="ECO:0000256" key="2">
    <source>
        <dbReference type="ARBA" id="ARBA00022980"/>
    </source>
</evidence>
<dbReference type="GO" id="GO:0003735">
    <property type="term" value="F:structural constituent of ribosome"/>
    <property type="evidence" value="ECO:0007669"/>
    <property type="project" value="InterPro"/>
</dbReference>
<dbReference type="GeneID" id="13543510"/>
<keyword evidence="2 4" id="KW-0689">Ribosomal protein</keyword>
<dbReference type="GO" id="GO:0009507">
    <property type="term" value="C:chloroplast"/>
    <property type="evidence" value="ECO:0007669"/>
    <property type="project" value="UniProtKB-SubCell"/>
</dbReference>
<dbReference type="HAMAP" id="MF_00340">
    <property type="entry name" value="Ribosomal_bL32"/>
    <property type="match status" value="1"/>
</dbReference>
<comment type="subcellular location">
    <subcellularLocation>
        <location evidence="4">Plastid</location>
        <location evidence="4">Chloroplast</location>
    </subcellularLocation>
</comment>
<dbReference type="NCBIfam" id="TIGR01031">
    <property type="entry name" value="rpmF_bact"/>
    <property type="match status" value="1"/>
</dbReference>
<comment type="similarity">
    <text evidence="1 4">Belongs to the bacterial ribosomal protein bL32 family.</text>
</comment>
<dbReference type="SUPFAM" id="SSF57829">
    <property type="entry name" value="Zn-binding ribosomal proteins"/>
    <property type="match status" value="1"/>
</dbReference>
<evidence type="ECO:0000256" key="5">
    <source>
        <dbReference type="SAM" id="MobiDB-lite"/>
    </source>
</evidence>
<feature type="region of interest" description="Disordered" evidence="5">
    <location>
        <begin position="1"/>
        <end position="22"/>
    </location>
</feature>
<proteinExistence type="inferred from homology"/>
<dbReference type="GO" id="GO:0006412">
    <property type="term" value="P:translation"/>
    <property type="evidence" value="ECO:0007669"/>
    <property type="project" value="UniProtKB-UniRule"/>
</dbReference>
<feature type="compositionally biased region" description="Basic residues" evidence="5">
    <location>
        <begin position="1"/>
        <end position="20"/>
    </location>
</feature>
<evidence type="ECO:0000256" key="4">
    <source>
        <dbReference type="HAMAP-Rule" id="MF_00340"/>
    </source>
</evidence>
<keyword evidence="3 4" id="KW-0687">Ribonucleoprotein</keyword>
<accession>J7KDN0</accession>
<dbReference type="GO" id="GO:0015934">
    <property type="term" value="C:large ribosomal subunit"/>
    <property type="evidence" value="ECO:0007669"/>
    <property type="project" value="InterPro"/>
</dbReference>